<evidence type="ECO:0000256" key="1">
    <source>
        <dbReference type="SAM" id="MobiDB-lite"/>
    </source>
</evidence>
<gene>
    <name evidence="2" type="ORF">K443DRAFT_6316</name>
</gene>
<keyword evidence="3" id="KW-1185">Reference proteome</keyword>
<dbReference type="HOGENOM" id="CLU_934037_0_0_1"/>
<dbReference type="AlphaFoldDB" id="A0A0C9XBK3"/>
<dbReference type="OrthoDB" id="25778at2759"/>
<evidence type="ECO:0000313" key="2">
    <source>
        <dbReference type="EMBL" id="KIK02276.1"/>
    </source>
</evidence>
<evidence type="ECO:0000313" key="3">
    <source>
        <dbReference type="Proteomes" id="UP000054477"/>
    </source>
</evidence>
<reference evidence="2 3" key="1">
    <citation type="submission" date="2014-04" db="EMBL/GenBank/DDBJ databases">
        <authorList>
            <consortium name="DOE Joint Genome Institute"/>
            <person name="Kuo A."/>
            <person name="Kohler A."/>
            <person name="Nagy L.G."/>
            <person name="Floudas D."/>
            <person name="Copeland A."/>
            <person name="Barry K.W."/>
            <person name="Cichocki N."/>
            <person name="Veneault-Fourrey C."/>
            <person name="LaButti K."/>
            <person name="Lindquist E.A."/>
            <person name="Lipzen A."/>
            <person name="Lundell T."/>
            <person name="Morin E."/>
            <person name="Murat C."/>
            <person name="Sun H."/>
            <person name="Tunlid A."/>
            <person name="Henrissat B."/>
            <person name="Grigoriev I.V."/>
            <person name="Hibbett D.S."/>
            <person name="Martin F."/>
            <person name="Nordberg H.P."/>
            <person name="Cantor M.N."/>
            <person name="Hua S.X."/>
        </authorList>
    </citation>
    <scope>NUCLEOTIDE SEQUENCE [LARGE SCALE GENOMIC DNA]</scope>
    <source>
        <strain evidence="2 3">LaAM-08-1</strain>
    </source>
</reference>
<protein>
    <submittedName>
        <fullName evidence="2">Uncharacterized protein</fullName>
    </submittedName>
</protein>
<organism evidence="2 3">
    <name type="scientific">Laccaria amethystina LaAM-08-1</name>
    <dbReference type="NCBI Taxonomy" id="1095629"/>
    <lineage>
        <taxon>Eukaryota</taxon>
        <taxon>Fungi</taxon>
        <taxon>Dikarya</taxon>
        <taxon>Basidiomycota</taxon>
        <taxon>Agaricomycotina</taxon>
        <taxon>Agaricomycetes</taxon>
        <taxon>Agaricomycetidae</taxon>
        <taxon>Agaricales</taxon>
        <taxon>Agaricineae</taxon>
        <taxon>Hydnangiaceae</taxon>
        <taxon>Laccaria</taxon>
    </lineage>
</organism>
<name>A0A0C9XBK3_9AGAR</name>
<reference evidence="3" key="2">
    <citation type="submission" date="2015-01" db="EMBL/GenBank/DDBJ databases">
        <title>Evolutionary Origins and Diversification of the Mycorrhizal Mutualists.</title>
        <authorList>
            <consortium name="DOE Joint Genome Institute"/>
            <consortium name="Mycorrhizal Genomics Consortium"/>
            <person name="Kohler A."/>
            <person name="Kuo A."/>
            <person name="Nagy L.G."/>
            <person name="Floudas D."/>
            <person name="Copeland A."/>
            <person name="Barry K.W."/>
            <person name="Cichocki N."/>
            <person name="Veneault-Fourrey C."/>
            <person name="LaButti K."/>
            <person name="Lindquist E.A."/>
            <person name="Lipzen A."/>
            <person name="Lundell T."/>
            <person name="Morin E."/>
            <person name="Murat C."/>
            <person name="Riley R."/>
            <person name="Ohm R."/>
            <person name="Sun H."/>
            <person name="Tunlid A."/>
            <person name="Henrissat B."/>
            <person name="Grigoriev I.V."/>
            <person name="Hibbett D.S."/>
            <person name="Martin F."/>
        </authorList>
    </citation>
    <scope>NUCLEOTIDE SEQUENCE [LARGE SCALE GENOMIC DNA]</scope>
    <source>
        <strain evidence="3">LaAM-08-1</strain>
    </source>
</reference>
<feature type="compositionally biased region" description="Low complexity" evidence="1">
    <location>
        <begin position="222"/>
        <end position="232"/>
    </location>
</feature>
<feature type="region of interest" description="Disordered" evidence="1">
    <location>
        <begin position="180"/>
        <end position="234"/>
    </location>
</feature>
<dbReference type="EMBL" id="KN838595">
    <property type="protein sequence ID" value="KIK02276.1"/>
    <property type="molecule type" value="Genomic_DNA"/>
</dbReference>
<sequence length="298" mass="32320">MAWTMSPTYSRLSQAEIPTFSKSQHFGISGHKIEVRKEVEVDAFSSTITEGGPGELFVEGSFSSAPRDIVRFSVSTLAAGFNHPPQSNQAIIPTPPKGTLGSKPKSFRCSFPIRTMAGYQNYTMNDQCFRLSLPFPFRPIRSNNGLRHFLHPKNPPQRYHQNVPSSIAMQRHHRLTLALEAESDESTLTPPSLDVPRDALEPSRCFGSGTGASNKAPTPPLKKSSSSSSNSKGTLPDTLVSLLGANSGDLALRWISLLVLPKPSLKDVIFVINVNPDDSDLLNNTNGGHLPDFAAGSP</sequence>
<proteinExistence type="predicted"/>
<accession>A0A0C9XBK3</accession>
<dbReference type="Proteomes" id="UP000054477">
    <property type="component" value="Unassembled WGS sequence"/>
</dbReference>